<feature type="transmembrane region" description="Helical" evidence="1">
    <location>
        <begin position="12"/>
        <end position="32"/>
    </location>
</feature>
<feature type="transmembrane region" description="Helical" evidence="1">
    <location>
        <begin position="511"/>
        <end position="530"/>
    </location>
</feature>
<sequence length="620" mass="67330">MNRHDQDASLLSKLIVLPGLILSTTITILLILESRHYSTLLYSYVNQQQNVVTSQIAIQIFAHVLGFVQIFTLSTIASFSTRLRLRWSSLSLIELRLWQSISSNNVVWNLPFLQLGVLFSYILLHLLPSTLWAGAMSPILSSKVIYGSIQLPAYPADPMHNFWNGSVASTDLRITRNEQGVFSYSPAPLLQGQIFIAASSTTSTNGTRIKPKNDLSRLSYAGRSYGVGASAGLENLVLGETEHGAPALSYSYQEHGYKTDVQCGRNDSSAWGISMLQAAPEGATGVPDTYLAAGVLPNSNYDPKFNLGWTFPGYIHGFYPEWYSTIGFGNQSIVALTTVSHPSRNMLAIATGNGTYDVLDKIQCDIHFTPSIFDVLVDTTTAFISVTPLGNSSDIDPTSANYGAGFGVIPQTALTGITSFSMTNTDLYTSVLGNVFLSNIADIAMARNTYPTNTSVVLEGMEASLESMLDDILVGFSSAQLQIAGKNASAPNSTIGSATTVTMAAMRVGKLPYLIGVSVLNFLIVAVYLFECWRTRHWRGMPLFDHNDIASVVVAASKGGTALGDAVLGVHREKWEPWTGNSGRMRGGRTRIRLAFRNDIPVIEGEMGEVDIQELPLMSK</sequence>
<reference evidence="2" key="1">
    <citation type="submission" date="2023-03" db="EMBL/GenBank/DDBJ databases">
        <title>Massive genome expansion in bonnet fungi (Mycena s.s.) driven by repeated elements and novel gene families across ecological guilds.</title>
        <authorList>
            <consortium name="Lawrence Berkeley National Laboratory"/>
            <person name="Harder C.B."/>
            <person name="Miyauchi S."/>
            <person name="Viragh M."/>
            <person name="Kuo A."/>
            <person name="Thoen E."/>
            <person name="Andreopoulos B."/>
            <person name="Lu D."/>
            <person name="Skrede I."/>
            <person name="Drula E."/>
            <person name="Henrissat B."/>
            <person name="Morin E."/>
            <person name="Kohler A."/>
            <person name="Barry K."/>
            <person name="LaButti K."/>
            <person name="Morin E."/>
            <person name="Salamov A."/>
            <person name="Lipzen A."/>
            <person name="Mereny Z."/>
            <person name="Hegedus B."/>
            <person name="Baldrian P."/>
            <person name="Stursova M."/>
            <person name="Weitz H."/>
            <person name="Taylor A."/>
            <person name="Grigoriev I.V."/>
            <person name="Nagy L.G."/>
            <person name="Martin F."/>
            <person name="Kauserud H."/>
        </authorList>
    </citation>
    <scope>NUCLEOTIDE SEQUENCE</scope>
    <source>
        <strain evidence="2">CBHHK002</strain>
    </source>
</reference>
<evidence type="ECO:0000256" key="1">
    <source>
        <dbReference type="SAM" id="Phobius"/>
    </source>
</evidence>
<accession>A0AAD7ASR1</accession>
<evidence type="ECO:0000313" key="3">
    <source>
        <dbReference type="Proteomes" id="UP001218218"/>
    </source>
</evidence>
<dbReference type="Proteomes" id="UP001218218">
    <property type="component" value="Unassembled WGS sequence"/>
</dbReference>
<organism evidence="2 3">
    <name type="scientific">Mycena albidolilacea</name>
    <dbReference type="NCBI Taxonomy" id="1033008"/>
    <lineage>
        <taxon>Eukaryota</taxon>
        <taxon>Fungi</taxon>
        <taxon>Dikarya</taxon>
        <taxon>Basidiomycota</taxon>
        <taxon>Agaricomycotina</taxon>
        <taxon>Agaricomycetes</taxon>
        <taxon>Agaricomycetidae</taxon>
        <taxon>Agaricales</taxon>
        <taxon>Marasmiineae</taxon>
        <taxon>Mycenaceae</taxon>
        <taxon>Mycena</taxon>
    </lineage>
</organism>
<evidence type="ECO:0000313" key="2">
    <source>
        <dbReference type="EMBL" id="KAJ7367119.1"/>
    </source>
</evidence>
<name>A0AAD7ASR1_9AGAR</name>
<keyword evidence="1" id="KW-0472">Membrane</keyword>
<dbReference type="AlphaFoldDB" id="A0AAD7ASR1"/>
<feature type="transmembrane region" description="Helical" evidence="1">
    <location>
        <begin position="52"/>
        <end position="79"/>
    </location>
</feature>
<protein>
    <submittedName>
        <fullName evidence="2">Uncharacterized protein</fullName>
    </submittedName>
</protein>
<keyword evidence="1" id="KW-0812">Transmembrane</keyword>
<keyword evidence="1" id="KW-1133">Transmembrane helix</keyword>
<dbReference type="EMBL" id="JARIHO010000002">
    <property type="protein sequence ID" value="KAJ7367119.1"/>
    <property type="molecule type" value="Genomic_DNA"/>
</dbReference>
<proteinExistence type="predicted"/>
<feature type="transmembrane region" description="Helical" evidence="1">
    <location>
        <begin position="106"/>
        <end position="127"/>
    </location>
</feature>
<gene>
    <name evidence="2" type="ORF">DFH08DRAFT_185752</name>
</gene>
<keyword evidence="3" id="KW-1185">Reference proteome</keyword>
<comment type="caution">
    <text evidence="2">The sequence shown here is derived from an EMBL/GenBank/DDBJ whole genome shotgun (WGS) entry which is preliminary data.</text>
</comment>